<dbReference type="Pfam" id="PF04239">
    <property type="entry name" value="DUF421"/>
    <property type="match status" value="1"/>
</dbReference>
<dbReference type="RefSeq" id="WP_110988527.1">
    <property type="nucleotide sequence ID" value="NZ_CAWNWM010000024.1"/>
</dbReference>
<comment type="caution">
    <text evidence="9">The sequence shown here is derived from an EMBL/GenBank/DDBJ whole genome shotgun (WGS) entry which is preliminary data.</text>
</comment>
<keyword evidence="3" id="KW-1003">Cell membrane</keyword>
<dbReference type="GO" id="GO:0005886">
    <property type="term" value="C:plasma membrane"/>
    <property type="evidence" value="ECO:0007669"/>
    <property type="project" value="UniProtKB-SubCell"/>
</dbReference>
<keyword evidence="4 7" id="KW-0812">Transmembrane</keyword>
<keyword evidence="6 7" id="KW-0472">Membrane</keyword>
<evidence type="ECO:0000256" key="2">
    <source>
        <dbReference type="ARBA" id="ARBA00006448"/>
    </source>
</evidence>
<comment type="similarity">
    <text evidence="2">Belongs to the UPF0702 family.</text>
</comment>
<evidence type="ECO:0000256" key="4">
    <source>
        <dbReference type="ARBA" id="ARBA00022692"/>
    </source>
</evidence>
<gene>
    <name evidence="9" type="ORF">C1752_08659</name>
</gene>
<proteinExistence type="inferred from homology"/>
<keyword evidence="10" id="KW-1185">Reference proteome</keyword>
<dbReference type="EMBL" id="PQWO01000024">
    <property type="protein sequence ID" value="PZD70973.1"/>
    <property type="molecule type" value="Genomic_DNA"/>
</dbReference>
<protein>
    <recommendedName>
        <fullName evidence="8">YetF C-terminal domain-containing protein</fullName>
    </recommendedName>
</protein>
<organism evidence="9 10">
    <name type="scientific">Acaryochloris thomasi RCC1774</name>
    <dbReference type="NCBI Taxonomy" id="1764569"/>
    <lineage>
        <taxon>Bacteria</taxon>
        <taxon>Bacillati</taxon>
        <taxon>Cyanobacteriota</taxon>
        <taxon>Cyanophyceae</taxon>
        <taxon>Acaryochloridales</taxon>
        <taxon>Acaryochloridaceae</taxon>
        <taxon>Acaryochloris</taxon>
        <taxon>Acaryochloris thomasi</taxon>
    </lineage>
</organism>
<dbReference type="Proteomes" id="UP000248857">
    <property type="component" value="Unassembled WGS sequence"/>
</dbReference>
<dbReference type="PANTHER" id="PTHR34582">
    <property type="entry name" value="UPF0702 TRANSMEMBRANE PROTEIN YCAP"/>
    <property type="match status" value="1"/>
</dbReference>
<evidence type="ECO:0000313" key="10">
    <source>
        <dbReference type="Proteomes" id="UP000248857"/>
    </source>
</evidence>
<accession>A0A2W1J9M9</accession>
<feature type="domain" description="YetF C-terminal" evidence="8">
    <location>
        <begin position="102"/>
        <end position="169"/>
    </location>
</feature>
<evidence type="ECO:0000313" key="9">
    <source>
        <dbReference type="EMBL" id="PZD70973.1"/>
    </source>
</evidence>
<evidence type="ECO:0000256" key="5">
    <source>
        <dbReference type="ARBA" id="ARBA00022989"/>
    </source>
</evidence>
<evidence type="ECO:0000256" key="1">
    <source>
        <dbReference type="ARBA" id="ARBA00004651"/>
    </source>
</evidence>
<dbReference type="Gene3D" id="3.30.240.20">
    <property type="entry name" value="bsu07140 like domains"/>
    <property type="match status" value="1"/>
</dbReference>
<evidence type="ECO:0000256" key="3">
    <source>
        <dbReference type="ARBA" id="ARBA00022475"/>
    </source>
</evidence>
<dbReference type="AlphaFoldDB" id="A0A2W1J9M9"/>
<evidence type="ECO:0000259" key="8">
    <source>
        <dbReference type="Pfam" id="PF04239"/>
    </source>
</evidence>
<reference evidence="9 10" key="1">
    <citation type="journal article" date="2018" name="Sci. Rep.">
        <title>A novel species of the marine cyanobacterium Acaryochloris with a unique pigment content and lifestyle.</title>
        <authorList>
            <person name="Partensky F."/>
            <person name="Six C."/>
            <person name="Ratin M."/>
            <person name="Garczarek L."/>
            <person name="Vaulot D."/>
            <person name="Probert I."/>
            <person name="Calteau A."/>
            <person name="Gourvil P."/>
            <person name="Marie D."/>
            <person name="Grebert T."/>
            <person name="Bouchier C."/>
            <person name="Le Panse S."/>
            <person name="Gachenot M."/>
            <person name="Rodriguez F."/>
            <person name="Garrido J.L."/>
        </authorList>
    </citation>
    <scope>NUCLEOTIDE SEQUENCE [LARGE SCALE GENOMIC DNA]</scope>
    <source>
        <strain evidence="9 10">RCC1774</strain>
    </source>
</reference>
<feature type="transmembrane region" description="Helical" evidence="7">
    <location>
        <begin position="20"/>
        <end position="39"/>
    </location>
</feature>
<sequence length="191" mass="21098">MEALLDLINPVLGLEAPEITVWQMGTRAVVVYIFGLVTIRLVGDRRFIGKYAAFDVLLGVIMGATLSRAINGSASFFPTLAAASVLVGLHWLFGLLSFYFGAFETLLKGQPHPLITEGQLRLQTMRKSHITRRDLESVLYLKHQTTELSQVKQARLECSGDISIILNRQSPPVVDVDVAPGIQTIRIQLEP</sequence>
<dbReference type="OrthoDB" id="9793799at2"/>
<dbReference type="InterPro" id="IPR007353">
    <property type="entry name" value="DUF421"/>
</dbReference>
<dbReference type="InterPro" id="IPR023090">
    <property type="entry name" value="UPF0702_alpha/beta_dom_sf"/>
</dbReference>
<name>A0A2W1J9M9_9CYAN</name>
<feature type="transmembrane region" description="Helical" evidence="7">
    <location>
        <begin position="76"/>
        <end position="100"/>
    </location>
</feature>
<evidence type="ECO:0000256" key="7">
    <source>
        <dbReference type="SAM" id="Phobius"/>
    </source>
</evidence>
<evidence type="ECO:0000256" key="6">
    <source>
        <dbReference type="ARBA" id="ARBA00023136"/>
    </source>
</evidence>
<keyword evidence="5 7" id="KW-1133">Transmembrane helix</keyword>
<dbReference type="PANTHER" id="PTHR34582:SF6">
    <property type="entry name" value="UPF0702 TRANSMEMBRANE PROTEIN YCAP"/>
    <property type="match status" value="1"/>
</dbReference>
<comment type="subcellular location">
    <subcellularLocation>
        <location evidence="1">Cell membrane</location>
        <topology evidence="1">Multi-pass membrane protein</topology>
    </subcellularLocation>
</comment>
<feature type="transmembrane region" description="Helical" evidence="7">
    <location>
        <begin position="51"/>
        <end position="70"/>
    </location>
</feature>